<dbReference type="InterPro" id="IPR014555">
    <property type="entry name" value="RecF-like"/>
</dbReference>
<proteinExistence type="predicted"/>
<feature type="domain" description="Endonuclease GajA/Old nuclease/RecF-like AAA" evidence="1">
    <location>
        <begin position="3"/>
        <end position="361"/>
    </location>
</feature>
<dbReference type="Pfam" id="PF13175">
    <property type="entry name" value="AAA_15"/>
    <property type="match status" value="1"/>
</dbReference>
<dbReference type="RefSeq" id="WP_190578384.1">
    <property type="nucleotide sequence ID" value="NZ_CAWPQU010000008.1"/>
</dbReference>
<dbReference type="EMBL" id="JACJQY010000016">
    <property type="protein sequence ID" value="MBD2317548.1"/>
    <property type="molecule type" value="Genomic_DNA"/>
</dbReference>
<sequence length="420" mass="48771">MFTEVQIENYKSIHSLKINLGRVNVFIGENGCGKSNILEAIALAGAAAGNKLDNEFLAPRGIRVTEPEFMRSAFDKENIDRTIKLLLQDSKKFTLRFALHNENKPYSKWSQVFNMLNYYAKILDVLDEKTSDSEEPTIERSILSVIKKVTEEYIRKSLKEKIPYTEYESKHNLDEEIFTQFLHNTTRKILNNVSNEVKESESILEDFLIYSPENSSLRTFEEEGQIQPLGAKGQGLLKLLRVLNSSPDKINEVKQKLELIDWFDDFKIHQDFDIERTIQIKDRYLDKELPYFNQRSSNEGFLFLMFYFALFVSDDTPKFFAIDNIENSLNPKLCTRLIQELVELAKKYDKQVIFTTHNPAILDGLDLHDDEQRLFTIYRNIYGHTKAERIFAPQPLDDEDPVPLSEAFMNGYIGGLPDNF</sequence>
<dbReference type="InterPro" id="IPR041685">
    <property type="entry name" value="AAA_GajA/Old/RecF-like"/>
</dbReference>
<gene>
    <name evidence="2" type="ORF">H6G05_11910</name>
</gene>
<keyword evidence="3" id="KW-1185">Reference proteome</keyword>
<accession>A0ABR8CB66</accession>
<dbReference type="PANTHER" id="PTHR43581">
    <property type="entry name" value="ATP/GTP PHOSPHATASE"/>
    <property type="match status" value="1"/>
</dbReference>
<comment type="caution">
    <text evidence="2">The sequence shown here is derived from an EMBL/GenBank/DDBJ whole genome shotgun (WGS) entry which is preliminary data.</text>
</comment>
<protein>
    <submittedName>
        <fullName evidence="2">AAA family ATPase</fullName>
    </submittedName>
</protein>
<dbReference type="InterPro" id="IPR051396">
    <property type="entry name" value="Bact_Antivir_Def_Nuclease"/>
</dbReference>
<evidence type="ECO:0000313" key="3">
    <source>
        <dbReference type="Proteomes" id="UP000618445"/>
    </source>
</evidence>
<evidence type="ECO:0000313" key="2">
    <source>
        <dbReference type="EMBL" id="MBD2317548.1"/>
    </source>
</evidence>
<evidence type="ECO:0000259" key="1">
    <source>
        <dbReference type="Pfam" id="PF13175"/>
    </source>
</evidence>
<dbReference type="InterPro" id="IPR027417">
    <property type="entry name" value="P-loop_NTPase"/>
</dbReference>
<dbReference type="PANTHER" id="PTHR43581:SF4">
    <property type="entry name" value="ATP_GTP PHOSPHATASE"/>
    <property type="match status" value="1"/>
</dbReference>
<dbReference type="PIRSF" id="PIRSF029347">
    <property type="entry name" value="RecF"/>
    <property type="match status" value="1"/>
</dbReference>
<dbReference type="Proteomes" id="UP000618445">
    <property type="component" value="Unassembled WGS sequence"/>
</dbReference>
<reference evidence="2 3" key="1">
    <citation type="journal article" date="2020" name="ISME J.">
        <title>Comparative genomics reveals insights into cyanobacterial evolution and habitat adaptation.</title>
        <authorList>
            <person name="Chen M.Y."/>
            <person name="Teng W.K."/>
            <person name="Zhao L."/>
            <person name="Hu C.X."/>
            <person name="Zhou Y.K."/>
            <person name="Han B.P."/>
            <person name="Song L.R."/>
            <person name="Shu W.S."/>
        </authorList>
    </citation>
    <scope>NUCLEOTIDE SEQUENCE [LARGE SCALE GENOMIC DNA]</scope>
    <source>
        <strain evidence="2 3">FACHB-1050</strain>
    </source>
</reference>
<name>A0ABR8CB66_9CYAN</name>
<dbReference type="SUPFAM" id="SSF52540">
    <property type="entry name" value="P-loop containing nucleoside triphosphate hydrolases"/>
    <property type="match status" value="1"/>
</dbReference>
<dbReference type="Gene3D" id="3.40.50.300">
    <property type="entry name" value="P-loop containing nucleotide triphosphate hydrolases"/>
    <property type="match status" value="1"/>
</dbReference>
<organism evidence="2 3">
    <name type="scientific">Phormidium tenue FACHB-1050</name>
    <dbReference type="NCBI Taxonomy" id="2692857"/>
    <lineage>
        <taxon>Bacteria</taxon>
        <taxon>Bacillati</taxon>
        <taxon>Cyanobacteriota</taxon>
        <taxon>Cyanophyceae</taxon>
        <taxon>Oscillatoriophycideae</taxon>
        <taxon>Oscillatoriales</taxon>
        <taxon>Oscillatoriaceae</taxon>
        <taxon>Phormidium</taxon>
    </lineage>
</organism>